<reference evidence="3" key="1">
    <citation type="journal article" date="2016" name="Sci. Rep.">
        <title>Molecular characterization of firefly nuptial gifts: a multi-omics approach sheds light on postcopulatory sexual selection.</title>
        <authorList>
            <person name="Al-Wathiqui N."/>
            <person name="Fallon T.R."/>
            <person name="South A."/>
            <person name="Weng J.K."/>
            <person name="Lewis S.M."/>
        </authorList>
    </citation>
    <scope>NUCLEOTIDE SEQUENCE</scope>
</reference>
<proteinExistence type="predicted"/>
<feature type="region of interest" description="Disordered" evidence="1">
    <location>
        <begin position="45"/>
        <end position="65"/>
    </location>
</feature>
<keyword evidence="2" id="KW-0812">Transmembrane</keyword>
<gene>
    <name evidence="4" type="ORF">PPYR_00646</name>
</gene>
<dbReference type="AlphaFoldDB" id="A0A1Y1MVQ7"/>
<reference evidence="4 5" key="2">
    <citation type="journal article" date="2018" name="Elife">
        <title>Firefly genomes illuminate parallel origins of bioluminescence in beetles.</title>
        <authorList>
            <person name="Fallon T.R."/>
            <person name="Lower S.E."/>
            <person name="Chang C.H."/>
            <person name="Bessho-Uehara M."/>
            <person name="Martin G.J."/>
            <person name="Bewick A.J."/>
            <person name="Behringer M."/>
            <person name="Debat H.J."/>
            <person name="Wong I."/>
            <person name="Day J.C."/>
            <person name="Suvorov A."/>
            <person name="Silva C.J."/>
            <person name="Stanger-Hall K.F."/>
            <person name="Hall D.W."/>
            <person name="Schmitz R.J."/>
            <person name="Nelson D.R."/>
            <person name="Lewis S.M."/>
            <person name="Shigenobu S."/>
            <person name="Bybee S.M."/>
            <person name="Larracuente A.M."/>
            <person name="Oba Y."/>
            <person name="Weng J.K."/>
        </authorList>
    </citation>
    <scope>NUCLEOTIDE SEQUENCE [LARGE SCALE GENOMIC DNA]</scope>
    <source>
        <strain evidence="4">1611_PpyrPB1</strain>
        <tissue evidence="4">Whole body</tissue>
    </source>
</reference>
<dbReference type="Proteomes" id="UP000327044">
    <property type="component" value="Unassembled WGS sequence"/>
</dbReference>
<keyword evidence="2" id="KW-1133">Transmembrane helix</keyword>
<sequence>MEASSMIIAGLFFIFVISLVLLYFGNTWHEPDEETEVIKTRAVKTTETKNKSYPHMPSPPPHITRGMQRAPSLNSPYPASPPPLGFEFTTTLPTPTETVQSPLPYPLGEIAEMPRPIDLTNFRPPPNEWSYIEEQVVRDVARDAPSIHPPSYEEALSEGSTVRNRHQM</sequence>
<dbReference type="EMBL" id="GEZM01025405">
    <property type="protein sequence ID" value="JAV87467.1"/>
    <property type="molecule type" value="Transcribed_RNA"/>
</dbReference>
<dbReference type="InParanoid" id="A0A1Y1MVQ7"/>
<feature type="region of interest" description="Disordered" evidence="1">
    <location>
        <begin position="145"/>
        <end position="168"/>
    </location>
</feature>
<dbReference type="EMBL" id="VVIM01000001">
    <property type="protein sequence ID" value="KAB0803676.1"/>
    <property type="molecule type" value="Genomic_DNA"/>
</dbReference>
<organism evidence="3">
    <name type="scientific">Photinus pyralis</name>
    <name type="common">Common eastern firefly</name>
    <name type="synonym">Lampyris pyralis</name>
    <dbReference type="NCBI Taxonomy" id="7054"/>
    <lineage>
        <taxon>Eukaryota</taxon>
        <taxon>Metazoa</taxon>
        <taxon>Ecdysozoa</taxon>
        <taxon>Arthropoda</taxon>
        <taxon>Hexapoda</taxon>
        <taxon>Insecta</taxon>
        <taxon>Pterygota</taxon>
        <taxon>Neoptera</taxon>
        <taxon>Endopterygota</taxon>
        <taxon>Coleoptera</taxon>
        <taxon>Polyphaga</taxon>
        <taxon>Elateriformia</taxon>
        <taxon>Elateroidea</taxon>
        <taxon>Lampyridae</taxon>
        <taxon>Lampyrinae</taxon>
        <taxon>Photinus</taxon>
    </lineage>
</organism>
<evidence type="ECO:0000313" key="5">
    <source>
        <dbReference type="Proteomes" id="UP000327044"/>
    </source>
</evidence>
<evidence type="ECO:0000313" key="3">
    <source>
        <dbReference type="EMBL" id="JAV87467.1"/>
    </source>
</evidence>
<evidence type="ECO:0000256" key="2">
    <source>
        <dbReference type="SAM" id="Phobius"/>
    </source>
</evidence>
<evidence type="ECO:0000313" key="4">
    <source>
        <dbReference type="EMBL" id="KAB0803676.1"/>
    </source>
</evidence>
<feature type="transmembrane region" description="Helical" evidence="2">
    <location>
        <begin position="6"/>
        <end position="24"/>
    </location>
</feature>
<name>A0A1Y1MVQ7_PHOPY</name>
<protein>
    <submittedName>
        <fullName evidence="3">Uncharacterized protein</fullName>
    </submittedName>
</protein>
<evidence type="ECO:0000256" key="1">
    <source>
        <dbReference type="SAM" id="MobiDB-lite"/>
    </source>
</evidence>
<dbReference type="OrthoDB" id="10523508at2759"/>
<accession>A0A1Y1MVQ7</accession>
<keyword evidence="2" id="KW-0472">Membrane</keyword>
<reference evidence="4" key="3">
    <citation type="submission" date="2019-08" db="EMBL/GenBank/DDBJ databases">
        <authorList>
            <consortium name="Photinus pyralis genome working group"/>
            <person name="Fallon T.R."/>
            <person name="Sander Lower S.E."/>
            <person name="Weng J.-K."/>
        </authorList>
    </citation>
    <scope>NUCLEOTIDE SEQUENCE</scope>
    <source>
        <strain evidence="4">1611_PpyrPB1</strain>
        <tissue evidence="4">Whole body</tissue>
    </source>
</reference>
<keyword evidence="5" id="KW-1185">Reference proteome</keyword>